<evidence type="ECO:0000313" key="1">
    <source>
        <dbReference type="EMBL" id="MBC1778253.1"/>
    </source>
</evidence>
<organism evidence="1 3">
    <name type="scientific">Listeria booriae</name>
    <dbReference type="NCBI Taxonomy" id="1552123"/>
    <lineage>
        <taxon>Bacteria</taxon>
        <taxon>Bacillati</taxon>
        <taxon>Bacillota</taxon>
        <taxon>Bacilli</taxon>
        <taxon>Bacillales</taxon>
        <taxon>Listeriaceae</taxon>
        <taxon>Listeria</taxon>
    </lineage>
</organism>
<dbReference type="Proteomes" id="UP000550367">
    <property type="component" value="Unassembled WGS sequence"/>
</dbReference>
<evidence type="ECO:0000313" key="3">
    <source>
        <dbReference type="Proteomes" id="UP000547643"/>
    </source>
</evidence>
<dbReference type="Proteomes" id="UP000547643">
    <property type="component" value="Unassembled WGS sequence"/>
</dbReference>
<name>A0A7X0XPD3_9LIST</name>
<evidence type="ECO:0000313" key="4">
    <source>
        <dbReference type="Proteomes" id="UP000550367"/>
    </source>
</evidence>
<gene>
    <name evidence="1" type="ORF">HCA46_05320</name>
    <name evidence="2" type="ORF">HCB25_13140</name>
</gene>
<dbReference type="Pfam" id="PF14434">
    <property type="entry name" value="Imm6"/>
    <property type="match status" value="1"/>
</dbReference>
<protein>
    <recommendedName>
        <fullName evidence="5">Immunity protein Imm6</fullName>
    </recommendedName>
</protein>
<evidence type="ECO:0000313" key="2">
    <source>
        <dbReference type="EMBL" id="MBC2245020.1"/>
    </source>
</evidence>
<dbReference type="EMBL" id="JAARYY010000008">
    <property type="protein sequence ID" value="MBC2245020.1"/>
    <property type="molecule type" value="Genomic_DNA"/>
</dbReference>
<evidence type="ECO:0008006" key="5">
    <source>
        <dbReference type="Google" id="ProtNLM"/>
    </source>
</evidence>
<dbReference type="AlphaFoldDB" id="A0A7X0XPD3"/>
<comment type="caution">
    <text evidence="1">The sequence shown here is derived from an EMBL/GenBank/DDBJ whole genome shotgun (WGS) entry which is preliminary data.</text>
</comment>
<sequence length="164" mass="19063">MITIETMSIDQQVAFYLGLSENIIPLLKESEYFEDARKAIDLCWEWLENKEVTGDEIYYTLDDGTEFAGLFMQMQMDEVPENEDKWECIVSAVSFVDKQAYIQNKEPYLPAPIENIDDTLLQYFLDCYNNVMVDGEERIKSLYEFVISKDSPSKSDILSFVAKN</sequence>
<dbReference type="InterPro" id="IPR025674">
    <property type="entry name" value="Imm6"/>
</dbReference>
<reference evidence="3 4" key="1">
    <citation type="submission" date="2020-03" db="EMBL/GenBank/DDBJ databases">
        <title>Soil Listeria distribution.</title>
        <authorList>
            <person name="Liao J."/>
            <person name="Wiedmann M."/>
        </authorList>
    </citation>
    <scope>NUCLEOTIDE SEQUENCE [LARGE SCALE GENOMIC DNA]</scope>
    <source>
        <strain evidence="2 4">FSL L7-0153</strain>
        <strain evidence="1 3">FSL L7-1017</strain>
    </source>
</reference>
<proteinExistence type="predicted"/>
<dbReference type="RefSeq" id="WP_185351299.1">
    <property type="nucleotide sequence ID" value="NZ_JAAROI010000001.1"/>
</dbReference>
<dbReference type="EMBL" id="JAARUV010000001">
    <property type="protein sequence ID" value="MBC1778253.1"/>
    <property type="molecule type" value="Genomic_DNA"/>
</dbReference>
<accession>A0A7X0XPD3</accession>